<evidence type="ECO:0000313" key="1">
    <source>
        <dbReference type="EMBL" id="BDP42896.1"/>
    </source>
</evidence>
<organism evidence="1 2">
    <name type="scientific">Deinococcus aetherius</name>
    <dbReference type="NCBI Taxonomy" id="200252"/>
    <lineage>
        <taxon>Bacteria</taxon>
        <taxon>Thermotogati</taxon>
        <taxon>Deinococcota</taxon>
        <taxon>Deinococci</taxon>
        <taxon>Deinococcales</taxon>
        <taxon>Deinococcaceae</taxon>
        <taxon>Deinococcus</taxon>
    </lineage>
</organism>
<dbReference type="EMBL" id="AP026560">
    <property type="protein sequence ID" value="BDP42896.1"/>
    <property type="molecule type" value="Genomic_DNA"/>
</dbReference>
<dbReference type="RefSeq" id="WP_264775572.1">
    <property type="nucleotide sequence ID" value="NZ_AP026560.1"/>
</dbReference>
<name>A0ABN6RME1_9DEIO</name>
<gene>
    <name evidence="1" type="ORF">DAETH_28650</name>
</gene>
<sequence>MDSDRTLGEIAYSAYRESTGGRTHSGGEMPLWPDLPLSIQWAWQAGGCAVAAHVVGEEVADDDRR</sequence>
<dbReference type="Proteomes" id="UP001064971">
    <property type="component" value="Chromosome"/>
</dbReference>
<proteinExistence type="predicted"/>
<evidence type="ECO:0000313" key="2">
    <source>
        <dbReference type="Proteomes" id="UP001064971"/>
    </source>
</evidence>
<protein>
    <submittedName>
        <fullName evidence="1">Uncharacterized protein</fullName>
    </submittedName>
</protein>
<accession>A0ABN6RME1</accession>
<reference evidence="1" key="1">
    <citation type="submission" date="2022-07" db="EMBL/GenBank/DDBJ databases">
        <title>Complete Genome Sequence of the Radioresistant Bacterium Deinococcus aetherius ST0316, Isolated from the Air Dust collected in Lower Stratosphere above Japan.</title>
        <authorList>
            <person name="Satoh K."/>
            <person name="Hagiwara K."/>
            <person name="Katsumata K."/>
            <person name="Kubo A."/>
            <person name="Yokobori S."/>
            <person name="Yamagishi A."/>
            <person name="Oono Y."/>
            <person name="Narumi I."/>
        </authorList>
    </citation>
    <scope>NUCLEOTIDE SEQUENCE</scope>
    <source>
        <strain evidence="1">ST0316</strain>
    </source>
</reference>
<keyword evidence="2" id="KW-1185">Reference proteome</keyword>